<dbReference type="Proteomes" id="UP001310386">
    <property type="component" value="Unassembled WGS sequence"/>
</dbReference>
<dbReference type="InterPro" id="IPR016039">
    <property type="entry name" value="Thiolase-like"/>
</dbReference>
<reference evidence="6" key="1">
    <citation type="submission" date="2023-12" db="EMBL/GenBank/DDBJ databases">
        <title>Fervidustalea candida gen. nov., sp. nov., a novel member of the family Paenibacillaceae isolated from a geothermal area.</title>
        <authorList>
            <person name="Li W.-J."/>
            <person name="Jiao J.-Y."/>
            <person name="Chen Y."/>
        </authorList>
    </citation>
    <scope>NUCLEOTIDE SEQUENCE</scope>
    <source>
        <strain evidence="6">SYSU GA230002</strain>
    </source>
</reference>
<comment type="caution">
    <text evidence="6">The sequence shown here is derived from an EMBL/GenBank/DDBJ whole genome shotgun (WGS) entry which is preliminary data.</text>
</comment>
<keyword evidence="3" id="KW-0012">Acyltransferase</keyword>
<evidence type="ECO:0000259" key="5">
    <source>
        <dbReference type="Pfam" id="PF02797"/>
    </source>
</evidence>
<sequence length="464" mass="51012">MLRGLQIILHNLRINIQNKVNEYSHIEKSEVSGLPHIASVGTAVPKHVMSQKEIRAVVYDMFKDIFPGIDRLISIFDHGNIEKRHFCVAAEWFQQTHTPDEKHRLYVEHAAELAEQAIRACLEQTDIGFADVDHIIFVSTTGTATPSIDALLFNRMGFNPHIKRTPIWGLGCAGGAASLSRAADYVKAFPSHRCLVVSVELCSLTFLNDDLSKSNFVATSLFADGAAAALVLGETEETAAFNRNRVFSRGSVRGPRILQTQSTIWPDTLDVMGWEVTGRGLKVIFSRDIPSIIQKEMYGNVEALLKKSGLALPNVESYILHPGGMKVLQAYRESLHLPAEALHPSETVLRQYGNMSSATVFFVLQEAWRLKNSGAPAPIASRRNLTFAERLDYALVESFSGADMPYSAHSAPKGFSAGWPPVHSTFASASDGFRSGPADPQIQYGIIGALGPGFSSEMLLFEWV</sequence>
<accession>A0ABU5ZG73</accession>
<organism evidence="6 7">
    <name type="scientific">Ferviditalea candida</name>
    <dbReference type="NCBI Taxonomy" id="3108399"/>
    <lineage>
        <taxon>Bacteria</taxon>
        <taxon>Bacillati</taxon>
        <taxon>Bacillota</taxon>
        <taxon>Bacilli</taxon>
        <taxon>Bacillales</taxon>
        <taxon>Paenibacillaceae</taxon>
        <taxon>Ferviditalea</taxon>
    </lineage>
</organism>
<evidence type="ECO:0000256" key="3">
    <source>
        <dbReference type="ARBA" id="ARBA00023315"/>
    </source>
</evidence>
<comment type="similarity">
    <text evidence="1">Belongs to the thiolase-like superfamily. Chalcone/stilbene synthases family.</text>
</comment>
<dbReference type="PANTHER" id="PTHR11877:SF99">
    <property type="entry name" value="1,3,6,8-TETRAHYDROXYNAPHTHALENE SYNTHASE"/>
    <property type="match status" value="1"/>
</dbReference>
<protein>
    <submittedName>
        <fullName evidence="6">Type III polyketide synthase</fullName>
    </submittedName>
</protein>
<proteinExistence type="inferred from homology"/>
<dbReference type="CDD" id="cd00831">
    <property type="entry name" value="CHS_like"/>
    <property type="match status" value="1"/>
</dbReference>
<evidence type="ECO:0000259" key="4">
    <source>
        <dbReference type="Pfam" id="PF00195"/>
    </source>
</evidence>
<dbReference type="InterPro" id="IPR012328">
    <property type="entry name" value="Chalcone/stilbene_synt_C"/>
</dbReference>
<name>A0ABU5ZG73_9BACL</name>
<evidence type="ECO:0000256" key="1">
    <source>
        <dbReference type="ARBA" id="ARBA00005531"/>
    </source>
</evidence>
<dbReference type="EMBL" id="JAYJLD010000008">
    <property type="protein sequence ID" value="MEB3101500.1"/>
    <property type="molecule type" value="Genomic_DNA"/>
</dbReference>
<feature type="domain" description="Chalcone/stilbene synthase N-terminal" evidence="4">
    <location>
        <begin position="32"/>
        <end position="231"/>
    </location>
</feature>
<keyword evidence="2" id="KW-0808">Transferase</keyword>
<evidence type="ECO:0000313" key="7">
    <source>
        <dbReference type="Proteomes" id="UP001310386"/>
    </source>
</evidence>
<dbReference type="PANTHER" id="PTHR11877">
    <property type="entry name" value="HYDROXYMETHYLGLUTARYL-COA SYNTHASE"/>
    <property type="match status" value="1"/>
</dbReference>
<dbReference type="InterPro" id="IPR011141">
    <property type="entry name" value="Polyketide_synthase_type-III"/>
</dbReference>
<dbReference type="InterPro" id="IPR001099">
    <property type="entry name" value="Chalcone/stilbene_synt_N"/>
</dbReference>
<feature type="domain" description="Chalcone/stilbene synthase C-terminal" evidence="5">
    <location>
        <begin position="260"/>
        <end position="367"/>
    </location>
</feature>
<evidence type="ECO:0000256" key="2">
    <source>
        <dbReference type="ARBA" id="ARBA00022679"/>
    </source>
</evidence>
<evidence type="ECO:0000313" key="6">
    <source>
        <dbReference type="EMBL" id="MEB3101500.1"/>
    </source>
</evidence>
<keyword evidence="7" id="KW-1185">Reference proteome</keyword>
<gene>
    <name evidence="6" type="ORF">VF724_07465</name>
</gene>
<dbReference type="SUPFAM" id="SSF53901">
    <property type="entry name" value="Thiolase-like"/>
    <property type="match status" value="2"/>
</dbReference>
<dbReference type="Gene3D" id="3.40.47.10">
    <property type="match status" value="2"/>
</dbReference>
<dbReference type="Pfam" id="PF00195">
    <property type="entry name" value="Chal_sti_synt_N"/>
    <property type="match status" value="1"/>
</dbReference>
<dbReference type="Pfam" id="PF02797">
    <property type="entry name" value="Chal_sti_synt_C"/>
    <property type="match status" value="1"/>
</dbReference>